<dbReference type="CDD" id="cd00267">
    <property type="entry name" value="ABC_ATPase"/>
    <property type="match status" value="1"/>
</dbReference>
<dbReference type="InterPro" id="IPR027417">
    <property type="entry name" value="P-loop_NTPase"/>
</dbReference>
<feature type="domain" description="Rad50/SbcC-type AAA" evidence="1">
    <location>
        <begin position="7"/>
        <end position="231"/>
    </location>
</feature>
<dbReference type="InterPro" id="IPR038729">
    <property type="entry name" value="Rad50/SbcC_AAA"/>
</dbReference>
<dbReference type="Pfam" id="PF13476">
    <property type="entry name" value="AAA_23"/>
    <property type="match status" value="1"/>
</dbReference>
<evidence type="ECO:0000313" key="2">
    <source>
        <dbReference type="EMBL" id="CDZ84602.1"/>
    </source>
</evidence>
<reference evidence="2" key="1">
    <citation type="submission" date="2014-06" db="EMBL/GenBank/DDBJ databases">
        <authorList>
            <person name="Urmite Genomes Urmite Genomes"/>
        </authorList>
    </citation>
    <scope>NUCLEOTIDE SEQUENCE</scope>
</reference>
<sequence length="784" mass="91548">MKLIVKRLEVRNFKVFEKLELILESEHLVVLDGPNGFGKSSFFDALELLLTGKIRRYIELEEITVDRRSLKTGCPWLFKNARDDDWLSIRAEILVDGTIFFLERAASKTVLDEHKGVTDLKLPLYELTDFNAERGEAISQEESYLSALLGEQYKRDFELFHYVEQEENTRLLKQKEKDRQGQIAHLFDIGDIQNKINNINLASTKIGKLCNPQKYAELKQRRDKWESAKQQMLPTGISVAYNRIITITDQPWDREVLEVDAQQFEQWLSADGELFRIRRFTENFEQYENQLYNNELMRILLPKPELQQRFLMYYQPLKQREKWQEEVACFESALALSEEFKNTIKAISEERLVIAAPLVTLLPETLSSEEFHQQVAGLRLQLANTDKVQECYAALLQTREQMVSAFREHQSNCDLTNICPTCGHLWPTADALLEGIENQRITLENLAEQQNDQFSKALANFRRNWQEPIEIVLQKYLEKNKENIERKRQLTSLSEEQIHWLDNYHKHLLAAGINLQDLLGENFEPVTQHALDELGRRVHEKFRPVDDSQIQDDFERIFREVFNKDSVAVKEVTTKKIELKKDYLGQQQSIALSKYVSECESEYNKAEALIKKADRLKGHLQKIKKIYESEKRLYLESIVKEIEILFHIYSGRLMQSYQQGLGIFIENDGNSIAFNETPGHEYDAVFSMSSGQLSALVLSFTLALNQRYAKHSLLLVDDPVQTLDEINVAGFVELLRTEFRDRQIIMSTHEDRMSAYFRYKYKKFGLSAGRINFMEEARSNIVSE</sequence>
<dbReference type="Gene3D" id="3.40.50.300">
    <property type="entry name" value="P-loop containing nucleotide triphosphate hydrolases"/>
    <property type="match status" value="2"/>
</dbReference>
<dbReference type="PANTHER" id="PTHR32182">
    <property type="entry name" value="DNA REPLICATION AND REPAIR PROTEIN RECF"/>
    <property type="match status" value="1"/>
</dbReference>
<dbReference type="GO" id="GO:0006302">
    <property type="term" value="P:double-strand break repair"/>
    <property type="evidence" value="ECO:0007669"/>
    <property type="project" value="InterPro"/>
</dbReference>
<protein>
    <submittedName>
        <fullName evidence="2">DNA replication and repair protein RecF</fullName>
    </submittedName>
</protein>
<dbReference type="SUPFAM" id="SSF52540">
    <property type="entry name" value="P-loop containing nucleoside triphosphate hydrolases"/>
    <property type="match status" value="1"/>
</dbReference>
<organism evidence="2">
    <name type="scientific">Citrobacter koseri</name>
    <name type="common">Citrobacter diversus</name>
    <dbReference type="NCBI Taxonomy" id="545"/>
    <lineage>
        <taxon>Bacteria</taxon>
        <taxon>Pseudomonadati</taxon>
        <taxon>Pseudomonadota</taxon>
        <taxon>Gammaproteobacteria</taxon>
        <taxon>Enterobacterales</taxon>
        <taxon>Enterobacteriaceae</taxon>
        <taxon>Citrobacter</taxon>
    </lineage>
</organism>
<accession>A0A078LH24</accession>
<gene>
    <name evidence="2" type="primary">recF_3</name>
    <name evidence="2" type="ORF">BN1086_02757</name>
</gene>
<dbReference type="PANTHER" id="PTHR32182:SF19">
    <property type="entry name" value="HOMOLOGY WITH RECF PROTEIN"/>
    <property type="match status" value="1"/>
</dbReference>
<name>A0A078LH24_CITKO</name>
<dbReference type="PATRIC" id="fig|545.12.peg.2779"/>
<dbReference type="GO" id="GO:0016887">
    <property type="term" value="F:ATP hydrolysis activity"/>
    <property type="evidence" value="ECO:0007669"/>
    <property type="project" value="InterPro"/>
</dbReference>
<dbReference type="EMBL" id="LK931336">
    <property type="protein sequence ID" value="CDZ84602.1"/>
    <property type="molecule type" value="Genomic_DNA"/>
</dbReference>
<dbReference type="GO" id="GO:0000731">
    <property type="term" value="P:DNA synthesis involved in DNA repair"/>
    <property type="evidence" value="ECO:0007669"/>
    <property type="project" value="TreeGrafter"/>
</dbReference>
<dbReference type="AlphaFoldDB" id="A0A078LH24"/>
<proteinExistence type="predicted"/>
<evidence type="ECO:0000259" key="1">
    <source>
        <dbReference type="Pfam" id="PF13476"/>
    </source>
</evidence>